<keyword evidence="3" id="KW-0732">Signal</keyword>
<sequence>MKNNLFFLLFLIGIFSATAQVGIGTNSPTATLHVKGTYSPPNTSNRSLFTENFNSWAIGPTGTNSSTGSCTTTNGWEVRSTSSTPSVPGDRTCASCSGKMLYASSYDTYTCNMDATAIVNFPSNPDPTAIEISVKFDYYIRGAGERLQVYLYNNTLSSSVEIANLTGFNNNASYSGNWPVVGGNSYSLHFRYTGNYQYYTTVDNIKVTEKIARTPASYAFRIDDGNVQPGDVLTTDGYGNAAWKSPSIPRPMSSDISQSEFNAIENSSKENQQEIIHELQQAIRERQVLIEAREEKIAEMEEVVKRLKIKD</sequence>
<dbReference type="Proteomes" id="UP000285517">
    <property type="component" value="Chromosome"/>
</dbReference>
<dbReference type="AlphaFoldDB" id="A0A410G630"/>
<feature type="region of interest" description="Disordered" evidence="2">
    <location>
        <begin position="64"/>
        <end position="87"/>
    </location>
</feature>
<protein>
    <submittedName>
        <fullName evidence="4">Uncharacterized protein</fullName>
    </submittedName>
</protein>
<proteinExistence type="predicted"/>
<evidence type="ECO:0000256" key="1">
    <source>
        <dbReference type="SAM" id="Coils"/>
    </source>
</evidence>
<feature type="signal peptide" evidence="3">
    <location>
        <begin position="1"/>
        <end position="19"/>
    </location>
</feature>
<dbReference type="OrthoDB" id="940811at2"/>
<evidence type="ECO:0000256" key="2">
    <source>
        <dbReference type="SAM" id="MobiDB-lite"/>
    </source>
</evidence>
<evidence type="ECO:0000313" key="4">
    <source>
        <dbReference type="EMBL" id="QAA82748.1"/>
    </source>
</evidence>
<feature type="chain" id="PRO_5019092163" evidence="3">
    <location>
        <begin position="20"/>
        <end position="311"/>
    </location>
</feature>
<feature type="compositionally biased region" description="Low complexity" evidence="2">
    <location>
        <begin position="64"/>
        <end position="75"/>
    </location>
</feature>
<keyword evidence="5" id="KW-1185">Reference proteome</keyword>
<reference evidence="4 5" key="1">
    <citation type="submission" date="2019-01" db="EMBL/GenBank/DDBJ databases">
        <title>Complete genome sequencing of Aequorivita sp. H23M31.</title>
        <authorList>
            <person name="Bae J.-W."/>
        </authorList>
    </citation>
    <scope>NUCLEOTIDE SEQUENCE [LARGE SCALE GENOMIC DNA]</scope>
    <source>
        <strain evidence="4 5">H23M31</strain>
    </source>
</reference>
<dbReference type="RefSeq" id="WP_128251113.1">
    <property type="nucleotide sequence ID" value="NZ_CP034951.1"/>
</dbReference>
<keyword evidence="1" id="KW-0175">Coiled coil</keyword>
<accession>A0A410G630</accession>
<evidence type="ECO:0000313" key="5">
    <source>
        <dbReference type="Proteomes" id="UP000285517"/>
    </source>
</evidence>
<dbReference type="KEGG" id="aev:EI546_13915"/>
<evidence type="ECO:0000256" key="3">
    <source>
        <dbReference type="SAM" id="SignalP"/>
    </source>
</evidence>
<organism evidence="4 5">
    <name type="scientific">Aequorivita ciconiae</name>
    <dbReference type="NCBI Taxonomy" id="2494375"/>
    <lineage>
        <taxon>Bacteria</taxon>
        <taxon>Pseudomonadati</taxon>
        <taxon>Bacteroidota</taxon>
        <taxon>Flavobacteriia</taxon>
        <taxon>Flavobacteriales</taxon>
        <taxon>Flavobacteriaceae</taxon>
        <taxon>Aequorivita</taxon>
    </lineage>
</organism>
<feature type="coiled-coil region" evidence="1">
    <location>
        <begin position="279"/>
        <end position="310"/>
    </location>
</feature>
<gene>
    <name evidence="4" type="ORF">EI546_13915</name>
</gene>
<dbReference type="EMBL" id="CP034951">
    <property type="protein sequence ID" value="QAA82748.1"/>
    <property type="molecule type" value="Genomic_DNA"/>
</dbReference>
<name>A0A410G630_9FLAO</name>